<evidence type="ECO:0000256" key="3">
    <source>
        <dbReference type="PROSITE-ProRule" id="PRU00023"/>
    </source>
</evidence>
<feature type="repeat" description="ANK" evidence="3">
    <location>
        <begin position="682"/>
        <end position="711"/>
    </location>
</feature>
<accession>A0A4R8PKM7</accession>
<dbReference type="AlphaFoldDB" id="A0A4R8PKM7"/>
<dbReference type="Pfam" id="PF12796">
    <property type="entry name" value="Ank_2"/>
    <property type="match status" value="3"/>
</dbReference>
<comment type="caution">
    <text evidence="4">The sequence shown here is derived from an EMBL/GenBank/DDBJ whole genome shotgun (WGS) entry which is preliminary data.</text>
</comment>
<dbReference type="EMBL" id="QAPG01010715">
    <property type="protein sequence ID" value="TDZ12810.1"/>
    <property type="molecule type" value="Genomic_DNA"/>
</dbReference>
<evidence type="ECO:0000313" key="5">
    <source>
        <dbReference type="Proteomes" id="UP000295083"/>
    </source>
</evidence>
<dbReference type="SUPFAM" id="SSF48403">
    <property type="entry name" value="Ankyrin repeat"/>
    <property type="match status" value="2"/>
</dbReference>
<dbReference type="PROSITE" id="PS50088">
    <property type="entry name" value="ANK_REPEAT"/>
    <property type="match status" value="5"/>
</dbReference>
<keyword evidence="1" id="KW-0677">Repeat</keyword>
<dbReference type="PANTHER" id="PTHR24198">
    <property type="entry name" value="ANKYRIN REPEAT AND PROTEIN KINASE DOMAIN-CONTAINING PROTEIN"/>
    <property type="match status" value="1"/>
</dbReference>
<keyword evidence="4" id="KW-0418">Kinase</keyword>
<organism evidence="4 5">
    <name type="scientific">Colletotrichum spinosum</name>
    <dbReference type="NCBI Taxonomy" id="1347390"/>
    <lineage>
        <taxon>Eukaryota</taxon>
        <taxon>Fungi</taxon>
        <taxon>Dikarya</taxon>
        <taxon>Ascomycota</taxon>
        <taxon>Pezizomycotina</taxon>
        <taxon>Sordariomycetes</taxon>
        <taxon>Hypocreomycetidae</taxon>
        <taxon>Glomerellales</taxon>
        <taxon>Glomerellaceae</taxon>
        <taxon>Colletotrichum</taxon>
        <taxon>Colletotrichum orbiculare species complex</taxon>
    </lineage>
</organism>
<keyword evidence="2 3" id="KW-0040">ANK repeat</keyword>
<dbReference type="Gene3D" id="1.25.40.20">
    <property type="entry name" value="Ankyrin repeat-containing domain"/>
    <property type="match status" value="2"/>
</dbReference>
<dbReference type="PROSITE" id="PS50297">
    <property type="entry name" value="ANK_REP_REGION"/>
    <property type="match status" value="3"/>
</dbReference>
<evidence type="ECO:0000313" key="4">
    <source>
        <dbReference type="EMBL" id="TDZ12810.1"/>
    </source>
</evidence>
<feature type="repeat" description="ANK" evidence="3">
    <location>
        <begin position="716"/>
        <end position="748"/>
    </location>
</feature>
<dbReference type="InterPro" id="IPR002110">
    <property type="entry name" value="Ankyrin_rpt"/>
</dbReference>
<keyword evidence="4" id="KW-0808">Transferase</keyword>
<dbReference type="GO" id="GO:0016301">
    <property type="term" value="F:kinase activity"/>
    <property type="evidence" value="ECO:0007669"/>
    <property type="project" value="UniProtKB-KW"/>
</dbReference>
<gene>
    <name evidence="4" type="primary">Kidins220</name>
    <name evidence="4" type="ORF">C8035_v000158</name>
</gene>
<dbReference type="PANTHER" id="PTHR24198:SF165">
    <property type="entry name" value="ANKYRIN REPEAT-CONTAINING PROTEIN-RELATED"/>
    <property type="match status" value="1"/>
</dbReference>
<evidence type="ECO:0000256" key="2">
    <source>
        <dbReference type="ARBA" id="ARBA00023043"/>
    </source>
</evidence>
<dbReference type="SMART" id="SM00248">
    <property type="entry name" value="ANK"/>
    <property type="match status" value="11"/>
</dbReference>
<reference evidence="4 5" key="1">
    <citation type="submission" date="2018-11" db="EMBL/GenBank/DDBJ databases">
        <title>Genome sequence and assembly of Colletotrichum spinosum.</title>
        <authorList>
            <person name="Gan P."/>
            <person name="Shirasu K."/>
        </authorList>
    </citation>
    <scope>NUCLEOTIDE SEQUENCE [LARGE SCALE GENOMIC DNA]</scope>
    <source>
        <strain evidence="4 5">CBS 515.97</strain>
    </source>
</reference>
<feature type="repeat" description="ANK" evidence="3">
    <location>
        <begin position="471"/>
        <end position="503"/>
    </location>
</feature>
<feature type="repeat" description="ANK" evidence="3">
    <location>
        <begin position="569"/>
        <end position="598"/>
    </location>
</feature>
<keyword evidence="5" id="KW-1185">Reference proteome</keyword>
<proteinExistence type="predicted"/>
<name>A0A4R8PKM7_9PEZI</name>
<evidence type="ECO:0000256" key="1">
    <source>
        <dbReference type="ARBA" id="ARBA00022737"/>
    </source>
</evidence>
<sequence>MLENCATTGEVDTALESLPADLNQTYQRIMDNIPENKMAKSMLLLQILVHSKRPLTVAEAAELIAFRPNRPRESNQIRSLSDVSTFCSSLVTSREKVPDDRTSTEALYGESPDETFDFDSHRNIRSGNLDRDEAHLDVGYVVESQLELYLAHSSVREYLLSEHGTQFREERASAEITVSMLQYLSSFPESIRGFNKFPFARHAASVWTDYAIVAEKSPRNISLDISKFLENHRNLRKTVRTMIDRGIDVSAQGGVYGSALAAAAINGLEDIVKLLLSKFGIHDLDPQLTGLLWASAMGRRNIVQLLLKSGVQEKDFRNFGAQEALKYAAAGKHWGVVQTLLCHGQAAAVGMVGISRRHDVFVSASEQGQTDVVRLLLRYGEHLGIHLESGPAALVAASQHGHVNTVSLLLEHKGVLESRRIVETEHVQSSHRTHHGAIHASNNTDTTAVPSVARQHPPIQLFPRTPHKLLLPASPLVAAARNGHVDVAGALLRHGADVNEGGQPVLEAAYRGHEAMVMLLLQSNADFNVHDRSGNYLVHQVSVNGWECVLQWLLDNNVDANIHSGPYVTPLIAACKGGHLSTVMLLLKHGASINPEGCGQFSPLAVSLRGNRPDIAKLLIQRGASVRSVSTAEFVAPPGVAYDERDSQLSDDAVSLFGNENAGPWSSCNRERETGLGSCVESPLETATRRNFRHIAALLLEHGADINYRSVSADMPGKTALDIAFDLGHVEMADLLLRFGGQRKGQDDELGYLCYVLDLAVPCALFIDILAYLTPREIVLQPLVSRPSHAALTRHDIRQALLHLLLPKSLERRLLRSQSRQETSSLTDATTASPPFRCSNLSSISGRLKLGAVTSAEGGASPWGTVGASVCGGEGEAQFPDDLYRRTLLSGAALAGDERWAVGEDGAGDVSVVRF</sequence>
<dbReference type="InterPro" id="IPR036770">
    <property type="entry name" value="Ankyrin_rpt-contain_sf"/>
</dbReference>
<protein>
    <submittedName>
        <fullName evidence="4">Kinase D-interacting substrate of 220 kDa</fullName>
    </submittedName>
</protein>
<dbReference type="Proteomes" id="UP000295083">
    <property type="component" value="Unassembled WGS sequence"/>
</dbReference>
<feature type="repeat" description="ANK" evidence="3">
    <location>
        <begin position="500"/>
        <end position="532"/>
    </location>
</feature>